<dbReference type="SUPFAM" id="SSF56112">
    <property type="entry name" value="Protein kinase-like (PK-like)"/>
    <property type="match status" value="1"/>
</dbReference>
<reference evidence="4" key="2">
    <citation type="submission" date="2020-06" db="EMBL/GenBank/DDBJ databases">
        <title>Helianthus annuus Genome sequencing and assembly Release 2.</title>
        <authorList>
            <person name="Gouzy J."/>
            <person name="Langlade N."/>
            <person name="Munos S."/>
        </authorList>
    </citation>
    <scope>NUCLEOTIDE SEQUENCE</scope>
    <source>
        <tissue evidence="4">Leaves</tissue>
    </source>
</reference>
<keyword evidence="5" id="KW-1185">Reference proteome</keyword>
<name>A0A9K3N406_HELAN</name>
<feature type="compositionally biased region" description="Polar residues" evidence="3">
    <location>
        <begin position="152"/>
        <end position="172"/>
    </location>
</feature>
<reference evidence="4" key="1">
    <citation type="journal article" date="2017" name="Nature">
        <title>The sunflower genome provides insights into oil metabolism, flowering and Asterid evolution.</title>
        <authorList>
            <person name="Badouin H."/>
            <person name="Gouzy J."/>
            <person name="Grassa C.J."/>
            <person name="Murat F."/>
            <person name="Staton S.E."/>
            <person name="Cottret L."/>
            <person name="Lelandais-Briere C."/>
            <person name="Owens G.L."/>
            <person name="Carrere S."/>
            <person name="Mayjonade B."/>
            <person name="Legrand L."/>
            <person name="Gill N."/>
            <person name="Kane N.C."/>
            <person name="Bowers J.E."/>
            <person name="Hubner S."/>
            <person name="Bellec A."/>
            <person name="Berard A."/>
            <person name="Berges H."/>
            <person name="Blanchet N."/>
            <person name="Boniface M.C."/>
            <person name="Brunel D."/>
            <person name="Catrice O."/>
            <person name="Chaidir N."/>
            <person name="Claudel C."/>
            <person name="Donnadieu C."/>
            <person name="Faraut T."/>
            <person name="Fievet G."/>
            <person name="Helmstetter N."/>
            <person name="King M."/>
            <person name="Knapp S.J."/>
            <person name="Lai Z."/>
            <person name="Le Paslier M.C."/>
            <person name="Lippi Y."/>
            <person name="Lorenzon L."/>
            <person name="Mandel J.R."/>
            <person name="Marage G."/>
            <person name="Marchand G."/>
            <person name="Marquand E."/>
            <person name="Bret-Mestries E."/>
            <person name="Morien E."/>
            <person name="Nambeesan S."/>
            <person name="Nguyen T."/>
            <person name="Pegot-Espagnet P."/>
            <person name="Pouilly N."/>
            <person name="Raftis F."/>
            <person name="Sallet E."/>
            <person name="Schiex T."/>
            <person name="Thomas J."/>
            <person name="Vandecasteele C."/>
            <person name="Vares D."/>
            <person name="Vear F."/>
            <person name="Vautrin S."/>
            <person name="Crespi M."/>
            <person name="Mangin B."/>
            <person name="Burke J.M."/>
            <person name="Salse J."/>
            <person name="Munos S."/>
            <person name="Vincourt P."/>
            <person name="Rieseberg L.H."/>
            <person name="Langlade N.B."/>
        </authorList>
    </citation>
    <scope>NUCLEOTIDE SEQUENCE</scope>
    <source>
        <tissue evidence="4">Leaves</tissue>
    </source>
</reference>
<keyword evidence="4" id="KW-0808">Transferase</keyword>
<dbReference type="InterPro" id="IPR011009">
    <property type="entry name" value="Kinase-like_dom_sf"/>
</dbReference>
<accession>A0A9K3N406</accession>
<dbReference type="Gene3D" id="1.10.510.10">
    <property type="entry name" value="Transferase(Phosphotransferase) domain 1"/>
    <property type="match status" value="1"/>
</dbReference>
<evidence type="ECO:0000256" key="2">
    <source>
        <dbReference type="RuleBase" id="RU369043"/>
    </source>
</evidence>
<evidence type="ECO:0000313" key="4">
    <source>
        <dbReference type="EMBL" id="KAF5785588.1"/>
    </source>
</evidence>
<comment type="caution">
    <text evidence="4">The sequence shown here is derived from an EMBL/GenBank/DDBJ whole genome shotgun (WGS) entry which is preliminary data.</text>
</comment>
<dbReference type="Gramene" id="mRNA:HanXRQr2_Chr10g0430361">
    <property type="protein sequence ID" value="mRNA:HanXRQr2_Chr10g0430361"/>
    <property type="gene ID" value="HanXRQr2_Chr10g0430361"/>
</dbReference>
<organism evidence="4 5">
    <name type="scientific">Helianthus annuus</name>
    <name type="common">Common sunflower</name>
    <dbReference type="NCBI Taxonomy" id="4232"/>
    <lineage>
        <taxon>Eukaryota</taxon>
        <taxon>Viridiplantae</taxon>
        <taxon>Streptophyta</taxon>
        <taxon>Embryophyta</taxon>
        <taxon>Tracheophyta</taxon>
        <taxon>Spermatophyta</taxon>
        <taxon>Magnoliopsida</taxon>
        <taxon>eudicotyledons</taxon>
        <taxon>Gunneridae</taxon>
        <taxon>Pentapetalae</taxon>
        <taxon>asterids</taxon>
        <taxon>campanulids</taxon>
        <taxon>Asterales</taxon>
        <taxon>Asteraceae</taxon>
        <taxon>Asteroideae</taxon>
        <taxon>Heliantheae alliance</taxon>
        <taxon>Heliantheae</taxon>
        <taxon>Helianthus</taxon>
    </lineage>
</organism>
<dbReference type="GO" id="GO:0016597">
    <property type="term" value="F:amino acid binding"/>
    <property type="evidence" value="ECO:0007669"/>
    <property type="project" value="UniProtKB-UniRule"/>
</dbReference>
<gene>
    <name evidence="4" type="ORF">HanXRQr2_Chr10g0430361</name>
</gene>
<evidence type="ECO:0000256" key="3">
    <source>
        <dbReference type="SAM" id="MobiDB-lite"/>
    </source>
</evidence>
<evidence type="ECO:0000313" key="5">
    <source>
        <dbReference type="Proteomes" id="UP000215914"/>
    </source>
</evidence>
<keyword evidence="4" id="KW-0418">Kinase</keyword>
<protein>
    <recommendedName>
        <fullName evidence="2">ACT domain-containing protein ACR</fullName>
    </recommendedName>
    <alternativeName>
        <fullName evidence="2">Protein ACT DOMAIN REPEATS</fullName>
    </alternativeName>
</protein>
<comment type="function">
    <text evidence="2">Binds amino acids.</text>
</comment>
<dbReference type="InterPro" id="IPR040217">
    <property type="entry name" value="ACR1-12"/>
</dbReference>
<dbReference type="AlphaFoldDB" id="A0A9K3N406"/>
<feature type="region of interest" description="Disordered" evidence="3">
    <location>
        <begin position="121"/>
        <end position="200"/>
    </location>
</feature>
<dbReference type="PANTHER" id="PTHR31096">
    <property type="entry name" value="ACT DOMAIN-CONTAINING PROTEIN ACR4-RELATED"/>
    <property type="match status" value="1"/>
</dbReference>
<keyword evidence="1 2" id="KW-0677">Repeat</keyword>
<sequence>MDPHYRETRGLSPKTDGYALGVVLLEVLGGRRQFDPDAPDGQKRLVLRAEKCIRERAPNSIVDLGLRGSLANDDRPWKRPTLAEVVWRLESALTKQYTTYSSSSSVDDDIFKHFNQVAYSSNSASSDVDPSRYTVETGSTKSDTIKQDTGSKSKSGTIISRHNELKSSSGNNALEVPADLQRPQVKPNASIPMSDDKDDEYEKMCKRANPLSVDVDNVSCENATVIQVIDSNPNTNRQEVLLEAVQILTDNDFIFTRVTFASDGLWSMNVFYVTDLEGNKVEDEKRLDHIQKVLGSGTSLTNSTKSDGWPVIELIGSDRPGLITDMCTVLLELRCKCCECQHMGSQHKGCIYNSINR</sequence>
<dbReference type="PANTHER" id="PTHR31096:SF70">
    <property type="entry name" value="ACT DOMAIN-CONTAINING PROTEIN ACR"/>
    <property type="match status" value="1"/>
</dbReference>
<dbReference type="EMBL" id="MNCJ02000325">
    <property type="protein sequence ID" value="KAF5785588.1"/>
    <property type="molecule type" value="Genomic_DNA"/>
</dbReference>
<dbReference type="GO" id="GO:0004674">
    <property type="term" value="F:protein serine/threonine kinase activity"/>
    <property type="evidence" value="ECO:0007669"/>
    <property type="project" value="UniProtKB-KW"/>
</dbReference>
<dbReference type="Proteomes" id="UP000215914">
    <property type="component" value="Unassembled WGS sequence"/>
</dbReference>
<keyword evidence="4" id="KW-0723">Serine/threonine-protein kinase</keyword>
<proteinExistence type="predicted"/>
<evidence type="ECO:0000256" key="1">
    <source>
        <dbReference type="ARBA" id="ARBA00022737"/>
    </source>
</evidence>